<keyword evidence="3" id="KW-1185">Reference proteome</keyword>
<dbReference type="SMART" id="SM00460">
    <property type="entry name" value="TGc"/>
    <property type="match status" value="1"/>
</dbReference>
<dbReference type="InterPro" id="IPR002931">
    <property type="entry name" value="Transglutaminase-like"/>
</dbReference>
<accession>A0A0F5FFG2</accession>
<evidence type="ECO:0000259" key="1">
    <source>
        <dbReference type="SMART" id="SM00460"/>
    </source>
</evidence>
<evidence type="ECO:0000313" key="3">
    <source>
        <dbReference type="Proteomes" id="UP000033649"/>
    </source>
</evidence>
<organism evidence="2 3">
    <name type="scientific">Devosia chinhatensis</name>
    <dbReference type="NCBI Taxonomy" id="429727"/>
    <lineage>
        <taxon>Bacteria</taxon>
        <taxon>Pseudomonadati</taxon>
        <taxon>Pseudomonadota</taxon>
        <taxon>Alphaproteobacteria</taxon>
        <taxon>Hyphomicrobiales</taxon>
        <taxon>Devosiaceae</taxon>
        <taxon>Devosia</taxon>
    </lineage>
</organism>
<name>A0A0F5FFG2_9HYPH</name>
<dbReference type="STRING" id="429727.VE26_13075"/>
<dbReference type="SUPFAM" id="SSF54001">
    <property type="entry name" value="Cysteine proteinases"/>
    <property type="match status" value="1"/>
</dbReference>
<dbReference type="PANTHER" id="PTHR33490">
    <property type="entry name" value="BLR5614 PROTEIN-RELATED"/>
    <property type="match status" value="1"/>
</dbReference>
<proteinExistence type="predicted"/>
<dbReference type="OrthoDB" id="9804023at2"/>
<dbReference type="Gene3D" id="3.10.620.30">
    <property type="match status" value="1"/>
</dbReference>
<gene>
    <name evidence="2" type="ORF">VE26_13075</name>
</gene>
<dbReference type="Pfam" id="PF01841">
    <property type="entry name" value="Transglut_core"/>
    <property type="match status" value="1"/>
</dbReference>
<dbReference type="InterPro" id="IPR038765">
    <property type="entry name" value="Papain-like_cys_pep_sf"/>
</dbReference>
<dbReference type="AlphaFoldDB" id="A0A0F5FFG2"/>
<dbReference type="Proteomes" id="UP000033649">
    <property type="component" value="Unassembled WGS sequence"/>
</dbReference>
<protein>
    <submittedName>
        <fullName evidence="2">Transglutaminase</fullName>
    </submittedName>
</protein>
<reference evidence="2 3" key="1">
    <citation type="submission" date="2015-03" db="EMBL/GenBank/DDBJ databases">
        <authorList>
            <person name="Hassan Y."/>
            <person name="Lepp D."/>
            <person name="Li X.-Z."/>
            <person name="Zhou T."/>
        </authorList>
    </citation>
    <scope>NUCLEOTIDE SEQUENCE [LARGE SCALE GENOMIC DNA]</scope>
    <source>
        <strain evidence="2 3">IPL18</strain>
    </source>
</reference>
<dbReference type="PATRIC" id="fig|429727.3.peg.2684"/>
<sequence length="296" mass="33287">MTLLSVRHDTVYRYARAVQFGDHRMLVRPRDSAEQRLDDFRLTIFPEPAAIRWILDVFGNGIAIASFDEPAEELRISAQMVLDHVHDRTPRFEIENRARTYPFDYGQVDAIDLAPNMQRQFPEEHEVDAWARQFVTQGGATETSHLLMTMTAGIKEGFTYLRRPDPGTQRPSLTLASRQGTCRDFALLMIEAVRALGFAARFVTGYLYSPARDGDHRGGGATHAWCQVYLPGAGWVEFDPTNGIIGTRDLIRVGVAREPRQAIPISGTFVGKKDDYLGMDVEVEVRRVTSPQDGMG</sequence>
<dbReference type="EMBL" id="JZEY01000061">
    <property type="protein sequence ID" value="KKB07629.1"/>
    <property type="molecule type" value="Genomic_DNA"/>
</dbReference>
<dbReference type="InterPro" id="IPR013589">
    <property type="entry name" value="Bac_transglu_N"/>
</dbReference>
<feature type="domain" description="Transglutaminase-like" evidence="1">
    <location>
        <begin position="174"/>
        <end position="242"/>
    </location>
</feature>
<dbReference type="Pfam" id="PF08379">
    <property type="entry name" value="Bact_transglu_N"/>
    <property type="match status" value="1"/>
</dbReference>
<dbReference type="PANTHER" id="PTHR33490:SF1">
    <property type="entry name" value="SLL1233 PROTEIN"/>
    <property type="match status" value="1"/>
</dbReference>
<dbReference type="RefSeq" id="WP_046105659.1">
    <property type="nucleotide sequence ID" value="NZ_JZEY01000061.1"/>
</dbReference>
<evidence type="ECO:0000313" key="2">
    <source>
        <dbReference type="EMBL" id="KKB07629.1"/>
    </source>
</evidence>
<comment type="caution">
    <text evidence="2">The sequence shown here is derived from an EMBL/GenBank/DDBJ whole genome shotgun (WGS) entry which is preliminary data.</text>
</comment>